<keyword evidence="1" id="KW-0472">Membrane</keyword>
<proteinExistence type="predicted"/>
<evidence type="ECO:0000313" key="3">
    <source>
        <dbReference type="Proteomes" id="UP001589609"/>
    </source>
</evidence>
<dbReference type="InterPro" id="IPR023829">
    <property type="entry name" value="PGA_PgaD"/>
</dbReference>
<dbReference type="Pfam" id="PF13994">
    <property type="entry name" value="PgaD"/>
    <property type="match status" value="1"/>
</dbReference>
<dbReference type="Proteomes" id="UP001589609">
    <property type="component" value="Unassembled WGS sequence"/>
</dbReference>
<keyword evidence="3" id="KW-1185">Reference proteome</keyword>
<feature type="transmembrane region" description="Helical" evidence="1">
    <location>
        <begin position="28"/>
        <end position="52"/>
    </location>
</feature>
<gene>
    <name evidence="2" type="primary">pgaD</name>
    <name evidence="2" type="ORF">ACFFMS_03575</name>
</gene>
<name>A0ABV5WAM7_9BACI</name>
<dbReference type="EMBL" id="JBHMAF010000017">
    <property type="protein sequence ID" value="MFB9757622.1"/>
    <property type="molecule type" value="Genomic_DNA"/>
</dbReference>
<keyword evidence="1" id="KW-0812">Transmembrane</keyword>
<evidence type="ECO:0000256" key="1">
    <source>
        <dbReference type="SAM" id="Phobius"/>
    </source>
</evidence>
<evidence type="ECO:0000313" key="2">
    <source>
        <dbReference type="EMBL" id="MFB9757622.1"/>
    </source>
</evidence>
<dbReference type="RefSeq" id="WP_379947926.1">
    <property type="nucleotide sequence ID" value="NZ_JBHMAF010000017.1"/>
</dbReference>
<feature type="transmembrane region" description="Helical" evidence="1">
    <location>
        <begin position="76"/>
        <end position="99"/>
    </location>
</feature>
<keyword evidence="1" id="KW-1133">Transmembrane helix</keyword>
<sequence length="146" mass="17710">MGKSRPRRKRKHRGIIIHKERPLVIKSIELLVTVFLWLYLLSILTLVVAITWDLDFEWKRILLVIFQIQAEDVQNIIYKIGMFSVIFFIIQFVWVQYNYRMFGGLKRRRFPKDVQPQDLAQYFSFTEEEIQYLQENDIIKLKDTIV</sequence>
<dbReference type="NCBIfam" id="TIGR03940">
    <property type="entry name" value="PGA_PgaD"/>
    <property type="match status" value="1"/>
</dbReference>
<reference evidence="2 3" key="1">
    <citation type="submission" date="2024-09" db="EMBL/GenBank/DDBJ databases">
        <authorList>
            <person name="Sun Q."/>
            <person name="Mori K."/>
        </authorList>
    </citation>
    <scope>NUCLEOTIDE SEQUENCE [LARGE SCALE GENOMIC DNA]</scope>
    <source>
        <strain evidence="2 3">JCM 11201</strain>
    </source>
</reference>
<accession>A0ABV5WAM7</accession>
<protein>
    <submittedName>
        <fullName evidence="2">Poly-beta-1,6-N-acetyl-D-glucosamine biosynthesis protein PgaD</fullName>
    </submittedName>
</protein>
<comment type="caution">
    <text evidence="2">The sequence shown here is derived from an EMBL/GenBank/DDBJ whole genome shotgun (WGS) entry which is preliminary data.</text>
</comment>
<organism evidence="2 3">
    <name type="scientific">Ectobacillus funiculus</name>
    <dbReference type="NCBI Taxonomy" id="137993"/>
    <lineage>
        <taxon>Bacteria</taxon>
        <taxon>Bacillati</taxon>
        <taxon>Bacillota</taxon>
        <taxon>Bacilli</taxon>
        <taxon>Bacillales</taxon>
        <taxon>Bacillaceae</taxon>
        <taxon>Ectobacillus</taxon>
    </lineage>
</organism>